<proteinExistence type="predicted"/>
<keyword evidence="1" id="KW-0378">Hydrolase</keyword>
<dbReference type="PANTHER" id="PTHR10151">
    <property type="entry name" value="ECTONUCLEOTIDE PYROPHOSPHATASE/PHOSPHODIESTERASE"/>
    <property type="match status" value="1"/>
</dbReference>
<keyword evidence="2" id="KW-1185">Reference proteome</keyword>
<dbReference type="GO" id="GO:0016787">
    <property type="term" value="F:hydrolase activity"/>
    <property type="evidence" value="ECO:0007669"/>
    <property type="project" value="UniProtKB-KW"/>
</dbReference>
<dbReference type="Proteomes" id="UP000317371">
    <property type="component" value="Unassembled WGS sequence"/>
</dbReference>
<gene>
    <name evidence="1" type="ORF">FKZ61_21280</name>
</gene>
<dbReference type="InParanoid" id="A0A540VBP4"/>
<dbReference type="InterPro" id="IPR017850">
    <property type="entry name" value="Alkaline_phosphatase_core_sf"/>
</dbReference>
<dbReference type="RefSeq" id="WP_141612185.1">
    <property type="nucleotide sequence ID" value="NZ_VIGC02000039.1"/>
</dbReference>
<accession>A0A540VBP4</accession>
<dbReference type="OrthoDB" id="9801679at2"/>
<name>A0A540VBP4_9CHLR</name>
<keyword evidence="1" id="KW-0808">Transferase</keyword>
<sequence>MDSPAKRVIVIGMDGASMEIVLNMMNWGHMPNLARLKDRGVYRPMIGVFPTLTPPGWTTTATGSWPGTHQVMDFNIRKLGGRLDETVWGINTGLSQSEYLWNTLERAGKKPILVKWEISWPPTVTRGVQVEGTGPGVSNHHQIAGYHLFVAGKWAPRPIGGQRDPETLDPSALQTVRDIDPVTIQDADGWTNLPDSLRPPKEVALPIRPLARGRDIMLRGREGVPRTLYGLIYATKEDGYDRLRICRSRDGADSVGELGVGQWTDWWLDTFTIDGEPVEGYVRMKLITLSPTGDTLELFVPQIWPREGYTQPAEVAQAIDEHVGNFLQNPARDALGVVDDDTYFELLDFHHQRLADVAEHLTADGSWDALFIETHASDYASHFFLGQAHEFSGADAATVQRCRDGLARTYKSIDDMIGRVAALADENTLIVVVSDHGGTPNQFQAIDIAQVLEETGFLVYREGPDGQREIDWSRTRAANVGLVHIFINLKGRDEGGIVEPEEYEETQRAIIAALHTYKDPETGRHPFALALSRRDAEMLNLWGDLVGDVVYALRPEFDGAHGKQLPTAVLGMGGQHCTFIMSGAGVRQGVALQRQVRAVDVAPTICYLLGIPMPKQVEGGVVYEALENPDWHLAR</sequence>
<evidence type="ECO:0000313" key="1">
    <source>
        <dbReference type="EMBL" id="TQE93483.1"/>
    </source>
</evidence>
<dbReference type="Pfam" id="PF01663">
    <property type="entry name" value="Phosphodiest"/>
    <property type="match status" value="2"/>
</dbReference>
<reference evidence="1 2" key="1">
    <citation type="submission" date="2019-06" db="EMBL/GenBank/DDBJ databases">
        <title>Genome sequence of Litorilinea aerophila BAA-2444.</title>
        <authorList>
            <person name="Maclea K.S."/>
            <person name="Maurais E.G."/>
            <person name="Iannazzi L.C."/>
        </authorList>
    </citation>
    <scope>NUCLEOTIDE SEQUENCE [LARGE SCALE GENOMIC DNA]</scope>
    <source>
        <strain evidence="1 2">ATCC BAA-2444</strain>
    </source>
</reference>
<dbReference type="InterPro" id="IPR002591">
    <property type="entry name" value="Phosphodiest/P_Trfase"/>
</dbReference>
<protein>
    <submittedName>
        <fullName evidence="1">Sulfatase-like hydrolase/transferase</fullName>
    </submittedName>
</protein>
<dbReference type="PANTHER" id="PTHR10151:SF120">
    <property type="entry name" value="BIS(5'-ADENOSYL)-TRIPHOSPHATASE"/>
    <property type="match status" value="1"/>
</dbReference>
<dbReference type="EMBL" id="VIGC01000039">
    <property type="protein sequence ID" value="TQE93483.1"/>
    <property type="molecule type" value="Genomic_DNA"/>
</dbReference>
<organism evidence="1 2">
    <name type="scientific">Litorilinea aerophila</name>
    <dbReference type="NCBI Taxonomy" id="1204385"/>
    <lineage>
        <taxon>Bacteria</taxon>
        <taxon>Bacillati</taxon>
        <taxon>Chloroflexota</taxon>
        <taxon>Caldilineae</taxon>
        <taxon>Caldilineales</taxon>
        <taxon>Caldilineaceae</taxon>
        <taxon>Litorilinea</taxon>
    </lineage>
</organism>
<dbReference type="Gene3D" id="3.40.720.10">
    <property type="entry name" value="Alkaline Phosphatase, subunit A"/>
    <property type="match status" value="3"/>
</dbReference>
<dbReference type="SUPFAM" id="SSF53649">
    <property type="entry name" value="Alkaline phosphatase-like"/>
    <property type="match status" value="1"/>
</dbReference>
<evidence type="ECO:0000313" key="2">
    <source>
        <dbReference type="Proteomes" id="UP000317371"/>
    </source>
</evidence>
<comment type="caution">
    <text evidence="1">The sequence shown here is derived from an EMBL/GenBank/DDBJ whole genome shotgun (WGS) entry which is preliminary data.</text>
</comment>
<dbReference type="AlphaFoldDB" id="A0A540VBP4"/>
<dbReference type="GO" id="GO:0016740">
    <property type="term" value="F:transferase activity"/>
    <property type="evidence" value="ECO:0007669"/>
    <property type="project" value="UniProtKB-KW"/>
</dbReference>